<dbReference type="Proteomes" id="UP000220797">
    <property type="component" value="Unassembled WGS sequence"/>
</dbReference>
<comment type="caution">
    <text evidence="2">The sequence shown here is derived from an EMBL/GenBank/DDBJ whole genome shotgun (WGS) entry which is preliminary data.</text>
</comment>
<gene>
    <name evidence="2" type="ORF">PGAL8A_00271400</name>
</gene>
<evidence type="ECO:0000313" key="3">
    <source>
        <dbReference type="Proteomes" id="UP000220797"/>
    </source>
</evidence>
<dbReference type="OrthoDB" id="6475849at2759"/>
<name>A0A1J1GSQ9_PLAGA</name>
<dbReference type="RefSeq" id="XP_028528322.1">
    <property type="nucleotide sequence ID" value="XM_028671695.1"/>
</dbReference>
<proteinExistence type="predicted"/>
<reference evidence="2" key="1">
    <citation type="submission" date="2015-04" db="EMBL/GenBank/DDBJ databases">
        <authorList>
            <consortium name="Pathogen Informatics"/>
        </authorList>
    </citation>
    <scope>NUCLEOTIDE SEQUENCE [LARGE SCALE GENOMIC DNA]</scope>
    <source>
        <strain evidence="2">8A</strain>
    </source>
</reference>
<accession>A0A1J1GSQ9</accession>
<organism evidence="2 3">
    <name type="scientific">Plasmodium gallinaceum</name>
    <dbReference type="NCBI Taxonomy" id="5849"/>
    <lineage>
        <taxon>Eukaryota</taxon>
        <taxon>Sar</taxon>
        <taxon>Alveolata</taxon>
        <taxon>Apicomplexa</taxon>
        <taxon>Aconoidasida</taxon>
        <taxon>Haemosporida</taxon>
        <taxon>Plasmodiidae</taxon>
        <taxon>Plasmodium</taxon>
        <taxon>Plasmodium (Haemamoeba)</taxon>
    </lineage>
</organism>
<feature type="compositionally biased region" description="Basic and acidic residues" evidence="1">
    <location>
        <begin position="156"/>
        <end position="189"/>
    </location>
</feature>
<evidence type="ECO:0000256" key="1">
    <source>
        <dbReference type="SAM" id="MobiDB-lite"/>
    </source>
</evidence>
<dbReference type="VEuPathDB" id="PlasmoDB:PGAL8A_00271400"/>
<evidence type="ECO:0000313" key="2">
    <source>
        <dbReference type="EMBL" id="CRG95513.1"/>
    </source>
</evidence>
<dbReference type="GeneID" id="39731245"/>
<feature type="region of interest" description="Disordered" evidence="1">
    <location>
        <begin position="156"/>
        <end position="197"/>
    </location>
</feature>
<sequence length="216" mass="26063">MFHNCDSYKTLIYKNILQTKNELKSERVLTEGDIAGKKQTNAERCLEERPLDKKKKKIKWKNPFKYENPYHIWQRDTTTYLRERFSSETSEMHPKWKDEKWNNEWNRISANKVKELSSIFHRRDISKEEKEKLIYSAEKELYTLFVKFLDECKNDVRSNETESKSKNEMTENKTESESMKEMIDNKTESESMNEMIDNKTESESIYCKLKNKIMHA</sequence>
<keyword evidence="3" id="KW-1185">Reference proteome</keyword>
<protein>
    <submittedName>
        <fullName evidence="2">Fam-g protein</fullName>
    </submittedName>
</protein>
<dbReference type="EMBL" id="CVMV01000041">
    <property type="protein sequence ID" value="CRG95513.1"/>
    <property type="molecule type" value="Genomic_DNA"/>
</dbReference>
<dbReference type="AlphaFoldDB" id="A0A1J1GSQ9"/>